<keyword evidence="4" id="KW-1185">Reference proteome</keyword>
<sequence>MTWRGSLTNNLPERPAVNAFCNDVLSDLDAVDIAAHIQRGEFSINEVLNASIKRIENVNPTLNALARETYELARTQSQSLPDGLMKGVPSLIKDNENVIGLPTLHGSAAFDEKPATRSSDFVKQFDSLGLMTLGKTTLPEFGLTATTESTHLPPTVNPWNTKFSCGGSSGGSAALVAAGAVPIAHGNDGGGSIRIPASCCGLIGLKPTRGRLHNIQGSEAMPINIVNQGVLTRTVRDTATFLYGAEKYCRNHELPALGHVDSPNDNKLRIGFFINGPEHILTDSDCASAVLKAVKHCESLGHIVEEIPFPFDSKLGDDFLVYWSLLAFSLHVASKHVVGQAAKKDKLEPLTKQMSRNYLTQAYKTPFSISRLKHFAHTYEKVFKDYDVIVSPVLGHPPPKIGYLVGEDISLNSAIERLRRYVPFTAIQNISGAPAISLPIAMSQTGLPIGVQFAASYGNDKSLIELAYALEASEAFHGNR</sequence>
<reference evidence="3 4" key="1">
    <citation type="submission" date="2017-10" db="EMBL/GenBank/DDBJ databases">
        <title>Nyctiphanis sp. nov., isolated from the stomach of the euphausiid Nyctiphanes simplex (Hansen, 1911) in the Gulf of California.</title>
        <authorList>
            <person name="Gomez-Gil B."/>
            <person name="Aguilar-Mendez M."/>
            <person name="Lopez-Cortes A."/>
            <person name="Gomez-Gutierrez J."/>
            <person name="Roque A."/>
            <person name="Lang E."/>
            <person name="Gonzalez-Castillo A."/>
        </authorList>
    </citation>
    <scope>NUCLEOTIDE SEQUENCE [LARGE SCALE GENOMIC DNA]</scope>
    <source>
        <strain evidence="3 4">CAIM 600</strain>
    </source>
</reference>
<name>A0A4Q0YTX3_9GAMM</name>
<dbReference type="InterPro" id="IPR036928">
    <property type="entry name" value="AS_sf"/>
</dbReference>
<dbReference type="PROSITE" id="PS00571">
    <property type="entry name" value="AMIDASES"/>
    <property type="match status" value="1"/>
</dbReference>
<dbReference type="InterPro" id="IPR000120">
    <property type="entry name" value="Amidase"/>
</dbReference>
<feature type="domain" description="Amidase" evidence="2">
    <location>
        <begin position="46"/>
        <end position="463"/>
    </location>
</feature>
<evidence type="ECO:0000313" key="4">
    <source>
        <dbReference type="Proteomes" id="UP000290287"/>
    </source>
</evidence>
<dbReference type="NCBIfam" id="NF005899">
    <property type="entry name" value="PRK07869.1"/>
    <property type="match status" value="1"/>
</dbReference>
<dbReference type="InterPro" id="IPR023631">
    <property type="entry name" value="Amidase_dom"/>
</dbReference>
<organism evidence="3 4">
    <name type="scientific">Veronia nyctiphanis</name>
    <dbReference type="NCBI Taxonomy" id="1278244"/>
    <lineage>
        <taxon>Bacteria</taxon>
        <taxon>Pseudomonadati</taxon>
        <taxon>Pseudomonadota</taxon>
        <taxon>Gammaproteobacteria</taxon>
        <taxon>Vibrionales</taxon>
        <taxon>Vibrionaceae</taxon>
        <taxon>Veronia</taxon>
    </lineage>
</organism>
<comment type="caution">
    <text evidence="3">The sequence shown here is derived from an EMBL/GenBank/DDBJ whole genome shotgun (WGS) entry which is preliminary data.</text>
</comment>
<dbReference type="EC" id="3.5.1.4" evidence="3"/>
<dbReference type="GO" id="GO:0004040">
    <property type="term" value="F:amidase activity"/>
    <property type="evidence" value="ECO:0007669"/>
    <property type="project" value="UniProtKB-EC"/>
</dbReference>
<accession>A0A4Q0YTX3</accession>
<dbReference type="PANTHER" id="PTHR11895">
    <property type="entry name" value="TRANSAMIDASE"/>
    <property type="match status" value="1"/>
</dbReference>
<evidence type="ECO:0000313" key="3">
    <source>
        <dbReference type="EMBL" id="RXJ74205.1"/>
    </source>
</evidence>
<keyword evidence="3" id="KW-0378">Hydrolase</keyword>
<comment type="similarity">
    <text evidence="1">Belongs to the amidase family.</text>
</comment>
<dbReference type="Pfam" id="PF01425">
    <property type="entry name" value="Amidase"/>
    <property type="match status" value="1"/>
</dbReference>
<protein>
    <submittedName>
        <fullName evidence="3">Amidase</fullName>
        <ecNumber evidence="3">3.5.1.4</ecNumber>
    </submittedName>
</protein>
<dbReference type="EMBL" id="PEIB01000003">
    <property type="protein sequence ID" value="RXJ74205.1"/>
    <property type="molecule type" value="Genomic_DNA"/>
</dbReference>
<dbReference type="InterPro" id="IPR020556">
    <property type="entry name" value="Amidase_CS"/>
</dbReference>
<dbReference type="SUPFAM" id="SSF75304">
    <property type="entry name" value="Amidase signature (AS) enzymes"/>
    <property type="match status" value="1"/>
</dbReference>
<evidence type="ECO:0000256" key="1">
    <source>
        <dbReference type="ARBA" id="ARBA00009199"/>
    </source>
</evidence>
<proteinExistence type="inferred from homology"/>
<dbReference type="PANTHER" id="PTHR11895:SF7">
    <property type="entry name" value="GLUTAMYL-TRNA(GLN) AMIDOTRANSFERASE SUBUNIT A, MITOCHONDRIAL"/>
    <property type="match status" value="1"/>
</dbReference>
<evidence type="ECO:0000259" key="2">
    <source>
        <dbReference type="Pfam" id="PF01425"/>
    </source>
</evidence>
<dbReference type="AlphaFoldDB" id="A0A4Q0YTX3"/>
<dbReference type="Gene3D" id="3.90.1300.10">
    <property type="entry name" value="Amidase signature (AS) domain"/>
    <property type="match status" value="1"/>
</dbReference>
<gene>
    <name evidence="3" type="ORF">CS022_03790</name>
</gene>
<dbReference type="Proteomes" id="UP000290287">
    <property type="component" value="Unassembled WGS sequence"/>
</dbReference>